<reference evidence="3 4" key="1">
    <citation type="submission" date="2019-03" db="EMBL/GenBank/DDBJ databases">
        <title>Genomic Encyclopedia of Type Strains, Phase IV (KMG-IV): sequencing the most valuable type-strain genomes for metagenomic binning, comparative biology and taxonomic classification.</title>
        <authorList>
            <person name="Goeker M."/>
        </authorList>
    </citation>
    <scope>NUCLEOTIDE SEQUENCE [LARGE SCALE GENOMIC DNA]</scope>
    <source>
        <strain evidence="3 4">DSM 102940</strain>
    </source>
</reference>
<comment type="caution">
    <text evidence="3">The sequence shown here is derived from an EMBL/GenBank/DDBJ whole genome shotgun (WGS) entry which is preliminary data.</text>
</comment>
<feature type="domain" description="Glycosyl transferase family 1" evidence="2">
    <location>
        <begin position="184"/>
        <end position="334"/>
    </location>
</feature>
<dbReference type="GO" id="GO:0009103">
    <property type="term" value="P:lipopolysaccharide biosynthetic process"/>
    <property type="evidence" value="ECO:0007669"/>
    <property type="project" value="TreeGrafter"/>
</dbReference>
<dbReference type="PANTHER" id="PTHR46401:SF2">
    <property type="entry name" value="GLYCOSYLTRANSFERASE WBBK-RELATED"/>
    <property type="match status" value="1"/>
</dbReference>
<evidence type="ECO:0000313" key="3">
    <source>
        <dbReference type="EMBL" id="TCO80081.1"/>
    </source>
</evidence>
<dbReference type="RefSeq" id="WP_132241987.1">
    <property type="nucleotide sequence ID" value="NZ_SLWV01000001.1"/>
</dbReference>
<dbReference type="GO" id="GO:0016757">
    <property type="term" value="F:glycosyltransferase activity"/>
    <property type="evidence" value="ECO:0007669"/>
    <property type="project" value="InterPro"/>
</dbReference>
<evidence type="ECO:0000259" key="2">
    <source>
        <dbReference type="Pfam" id="PF00534"/>
    </source>
</evidence>
<keyword evidence="4" id="KW-1185">Reference proteome</keyword>
<dbReference type="EMBL" id="SLWV01000001">
    <property type="protein sequence ID" value="TCO80081.1"/>
    <property type="molecule type" value="Genomic_DNA"/>
</dbReference>
<sequence>MRIGIDARVARWNIGSGLENYTSNIIKNLKNIDHKNEYILFIPEKEENYGLFRSEKEEEVEKRNEFWKLMHEPFRKYNTEIDIFHNMSNGIDIPDHKNFKLIITVKDLIPYVMSENIEKLHLEYVLKHTSKVIEEADRIITASNHSKNEISRYFDIPEEKINVIYDAPDEIFKPIEKKISKKLIAKKYGINNKFILFVGGISPRKNIRRLIQAFSMIAHEFKEEYKLVILGEYSENYACLNSLLEKLSLKEKIIFTGFVPKNVLPFFYNGCEVFVYPSLYEGFGLPPLEAAACGVPIITSKVTSMPEVMGESCIYIDPYDVINIAQEIYDTVIDTKLGETLCIKSLAHSKKYSWKRASEETLKVYNSLME</sequence>
<evidence type="ECO:0000256" key="1">
    <source>
        <dbReference type="ARBA" id="ARBA00022679"/>
    </source>
</evidence>
<dbReference type="FunFam" id="3.40.50.2000:FF:000119">
    <property type="entry name" value="Glycosyl transferase group 1"/>
    <property type="match status" value="1"/>
</dbReference>
<protein>
    <submittedName>
        <fullName evidence="3">Glycosyltransferase involved in cell wall biosynthesis</fullName>
    </submittedName>
</protein>
<dbReference type="CDD" id="cd03809">
    <property type="entry name" value="GT4_MtfB-like"/>
    <property type="match status" value="1"/>
</dbReference>
<proteinExistence type="predicted"/>
<evidence type="ECO:0000313" key="4">
    <source>
        <dbReference type="Proteomes" id="UP000294919"/>
    </source>
</evidence>
<gene>
    <name evidence="3" type="ORF">EV214_101320</name>
</gene>
<name>A0A4R2KZG0_9FIRM</name>
<dbReference type="Proteomes" id="UP000294919">
    <property type="component" value="Unassembled WGS sequence"/>
</dbReference>
<dbReference type="InterPro" id="IPR001296">
    <property type="entry name" value="Glyco_trans_1"/>
</dbReference>
<organism evidence="3 4">
    <name type="scientific">Marinisporobacter balticus</name>
    <dbReference type="NCBI Taxonomy" id="2018667"/>
    <lineage>
        <taxon>Bacteria</taxon>
        <taxon>Bacillati</taxon>
        <taxon>Bacillota</taxon>
        <taxon>Clostridia</taxon>
        <taxon>Peptostreptococcales</taxon>
        <taxon>Thermotaleaceae</taxon>
        <taxon>Marinisporobacter</taxon>
    </lineage>
</organism>
<accession>A0A4R2KZG0</accession>
<dbReference type="SUPFAM" id="SSF53756">
    <property type="entry name" value="UDP-Glycosyltransferase/glycogen phosphorylase"/>
    <property type="match status" value="1"/>
</dbReference>
<dbReference type="Pfam" id="PF00534">
    <property type="entry name" value="Glycos_transf_1"/>
    <property type="match status" value="1"/>
</dbReference>
<dbReference type="Gene3D" id="3.40.50.2000">
    <property type="entry name" value="Glycogen Phosphorylase B"/>
    <property type="match status" value="2"/>
</dbReference>
<keyword evidence="1 3" id="KW-0808">Transferase</keyword>
<dbReference type="PANTHER" id="PTHR46401">
    <property type="entry name" value="GLYCOSYLTRANSFERASE WBBK-RELATED"/>
    <property type="match status" value="1"/>
</dbReference>
<dbReference type="OrthoDB" id="9797829at2"/>
<dbReference type="AlphaFoldDB" id="A0A4R2KZG0"/>